<accession>A0A0C3GN92</accession>
<evidence type="ECO:0000259" key="1">
    <source>
        <dbReference type="Pfam" id="PF17389"/>
    </source>
</evidence>
<reference evidence="3 4" key="1">
    <citation type="submission" date="2014-04" db="EMBL/GenBank/DDBJ databases">
        <authorList>
            <consortium name="DOE Joint Genome Institute"/>
            <person name="Kuo A."/>
            <person name="Martino E."/>
            <person name="Perotto S."/>
            <person name="Kohler A."/>
            <person name="Nagy L.G."/>
            <person name="Floudas D."/>
            <person name="Copeland A."/>
            <person name="Barry K.W."/>
            <person name="Cichocki N."/>
            <person name="Veneault-Fourrey C."/>
            <person name="LaButti K."/>
            <person name="Lindquist E.A."/>
            <person name="Lipzen A."/>
            <person name="Lundell T."/>
            <person name="Morin E."/>
            <person name="Murat C."/>
            <person name="Sun H."/>
            <person name="Tunlid A."/>
            <person name="Henrissat B."/>
            <person name="Grigoriev I.V."/>
            <person name="Hibbett D.S."/>
            <person name="Martin F."/>
            <person name="Nordberg H.P."/>
            <person name="Cantor M.N."/>
            <person name="Hua S.X."/>
        </authorList>
    </citation>
    <scope>NUCLEOTIDE SEQUENCE [LARGE SCALE GENOMIC DNA]</scope>
    <source>
        <strain evidence="3 4">Zn</strain>
    </source>
</reference>
<dbReference type="OrthoDB" id="10036721at2759"/>
<evidence type="ECO:0000259" key="2">
    <source>
        <dbReference type="Pfam" id="PF17390"/>
    </source>
</evidence>
<protein>
    <submittedName>
        <fullName evidence="3">Glycoside hydrolase family 78 protein</fullName>
    </submittedName>
</protein>
<dbReference type="InterPro" id="IPR008928">
    <property type="entry name" value="6-hairpin_glycosidase_sf"/>
</dbReference>
<sequence length="653" mass="69869">MECTGPVQAAFSGPWEQYMYSPTSRTASPITILNADNSFRSVYQEGSSLSGNGTILVYDFGQEVGGLVTITYSATGTGTLGLAFSEAQNFTGTTSDSSDGSYHVDGALYADISPTDQGSYTMPIDRLRGGFRYLTLFVDNISGVTFTITFQTITVELAYQPTWQNLRAYQGYFYSSDDLLNKIWYAGAFTLQTNAIPVNTGRELLNSGWENNVSLDLGTTYPTIYIDGSKRDRSVWAGDLGIAIPSLLVSTGDMDGAKNTIQVLLNDQQSSGELPYAGPGLNFYGSDTYHMATMIGTYDYYLFTKDDDFLSANWAKYQSAMSFITAKIDGTGMLHVTGTADWGRLTQGGHNSEANMLLYKVLISGSSLAIWMNDSSLSDSWLALAATLKSAINSESNNWDSTVGAYKNSDTDGSIYPQDANSMALLFGVADPSTFTSISDKLTTYWCPVGAVAPELPGNLIGFGQSFEIKGHITTGQPTRGLDLMRTAWGWYLNSPYGTQSTCIEGYLNDGSFGYQYPYGYGNDSSYTSHAHGWSTGPTDALTTYIVGLQLTAPGGSSWTIAPQFGDLESAEAGFTTPLGQFQTSWSTSQAGYQVTWNTPSGTDGMLVLPVGSSSSVVQIDGQNVQVAPSNGVVTISASGGSHSATVVYGASS</sequence>
<dbReference type="Gene3D" id="1.50.10.10">
    <property type="match status" value="1"/>
</dbReference>
<dbReference type="GO" id="GO:0016787">
    <property type="term" value="F:hydrolase activity"/>
    <property type="evidence" value="ECO:0007669"/>
    <property type="project" value="UniProtKB-KW"/>
</dbReference>
<dbReference type="InterPro" id="IPR035396">
    <property type="entry name" value="Bac_rhamnosid6H"/>
</dbReference>
<keyword evidence="3" id="KW-0378">Hydrolase</keyword>
<dbReference type="Gene3D" id="2.60.420.10">
    <property type="entry name" value="Maltose phosphorylase, domain 3"/>
    <property type="match status" value="1"/>
</dbReference>
<dbReference type="HOGENOM" id="CLU_007933_3_0_1"/>
<proteinExistence type="predicted"/>
<name>A0A0C3GN92_OIDMZ</name>
<dbReference type="EMBL" id="KN832882">
    <property type="protein sequence ID" value="KIM97575.1"/>
    <property type="molecule type" value="Genomic_DNA"/>
</dbReference>
<feature type="domain" description="Alpha-L-rhamnosidase six-hairpin glycosidase" evidence="1">
    <location>
        <begin position="199"/>
        <end position="432"/>
    </location>
</feature>
<evidence type="ECO:0000313" key="4">
    <source>
        <dbReference type="Proteomes" id="UP000054321"/>
    </source>
</evidence>
<dbReference type="Pfam" id="PF17390">
    <property type="entry name" value="Bac_rhamnosid_C"/>
    <property type="match status" value="1"/>
</dbReference>
<dbReference type="Proteomes" id="UP000054321">
    <property type="component" value="Unassembled WGS sequence"/>
</dbReference>
<reference evidence="4" key="2">
    <citation type="submission" date="2015-01" db="EMBL/GenBank/DDBJ databases">
        <title>Evolutionary Origins and Diversification of the Mycorrhizal Mutualists.</title>
        <authorList>
            <consortium name="DOE Joint Genome Institute"/>
            <consortium name="Mycorrhizal Genomics Consortium"/>
            <person name="Kohler A."/>
            <person name="Kuo A."/>
            <person name="Nagy L.G."/>
            <person name="Floudas D."/>
            <person name="Copeland A."/>
            <person name="Barry K.W."/>
            <person name="Cichocki N."/>
            <person name="Veneault-Fourrey C."/>
            <person name="LaButti K."/>
            <person name="Lindquist E.A."/>
            <person name="Lipzen A."/>
            <person name="Lundell T."/>
            <person name="Morin E."/>
            <person name="Murat C."/>
            <person name="Riley R."/>
            <person name="Ohm R."/>
            <person name="Sun H."/>
            <person name="Tunlid A."/>
            <person name="Henrissat B."/>
            <person name="Grigoriev I.V."/>
            <person name="Hibbett D.S."/>
            <person name="Martin F."/>
        </authorList>
    </citation>
    <scope>NUCLEOTIDE SEQUENCE [LARGE SCALE GENOMIC DNA]</scope>
    <source>
        <strain evidence="4">Zn</strain>
    </source>
</reference>
<feature type="domain" description="Alpha-L-rhamnosidase C-terminal" evidence="2">
    <location>
        <begin position="548"/>
        <end position="618"/>
    </location>
</feature>
<dbReference type="STRING" id="913774.A0A0C3GN92"/>
<gene>
    <name evidence="3" type="ORF">OIDMADRAFT_204421</name>
</gene>
<dbReference type="GO" id="GO:0005975">
    <property type="term" value="P:carbohydrate metabolic process"/>
    <property type="evidence" value="ECO:0007669"/>
    <property type="project" value="InterPro"/>
</dbReference>
<dbReference type="InterPro" id="IPR035398">
    <property type="entry name" value="Bac_rhamnosid_C"/>
</dbReference>
<dbReference type="Pfam" id="PF17389">
    <property type="entry name" value="Bac_rhamnosid6H"/>
    <property type="match status" value="1"/>
</dbReference>
<evidence type="ECO:0000313" key="3">
    <source>
        <dbReference type="EMBL" id="KIM97575.1"/>
    </source>
</evidence>
<dbReference type="InterPro" id="IPR012341">
    <property type="entry name" value="6hp_glycosidase-like_sf"/>
</dbReference>
<dbReference type="SUPFAM" id="SSF48208">
    <property type="entry name" value="Six-hairpin glycosidases"/>
    <property type="match status" value="1"/>
</dbReference>
<dbReference type="PANTHER" id="PTHR34987:SF5">
    <property type="entry name" value="ALPHA-RHAMNOSIDASE"/>
    <property type="match status" value="1"/>
</dbReference>
<dbReference type="InParanoid" id="A0A0C3GN92"/>
<keyword evidence="4" id="KW-1185">Reference proteome</keyword>
<organism evidence="3 4">
    <name type="scientific">Oidiodendron maius (strain Zn)</name>
    <dbReference type="NCBI Taxonomy" id="913774"/>
    <lineage>
        <taxon>Eukaryota</taxon>
        <taxon>Fungi</taxon>
        <taxon>Dikarya</taxon>
        <taxon>Ascomycota</taxon>
        <taxon>Pezizomycotina</taxon>
        <taxon>Leotiomycetes</taxon>
        <taxon>Leotiomycetes incertae sedis</taxon>
        <taxon>Myxotrichaceae</taxon>
        <taxon>Oidiodendron</taxon>
    </lineage>
</organism>
<dbReference type="PANTHER" id="PTHR34987">
    <property type="entry name" value="C, PUTATIVE (AFU_ORTHOLOGUE AFUA_3G02880)-RELATED"/>
    <property type="match status" value="1"/>
</dbReference>
<dbReference type="AlphaFoldDB" id="A0A0C3GN92"/>